<protein>
    <recommendedName>
        <fullName evidence="3">DUF559 domain-containing protein</fullName>
    </recommendedName>
</protein>
<gene>
    <name evidence="1" type="ORF">H9751_00885</name>
</gene>
<reference evidence="1" key="1">
    <citation type="journal article" date="2021" name="PeerJ">
        <title>Extensive microbial diversity within the chicken gut microbiome revealed by metagenomics and culture.</title>
        <authorList>
            <person name="Gilroy R."/>
            <person name="Ravi A."/>
            <person name="Getino M."/>
            <person name="Pursley I."/>
            <person name="Horton D.L."/>
            <person name="Alikhan N.F."/>
            <person name="Baker D."/>
            <person name="Gharbi K."/>
            <person name="Hall N."/>
            <person name="Watson M."/>
            <person name="Adriaenssens E.M."/>
            <person name="Foster-Nyarko E."/>
            <person name="Jarju S."/>
            <person name="Secka A."/>
            <person name="Antonio M."/>
            <person name="Oren A."/>
            <person name="Chaudhuri R.R."/>
            <person name="La Ragione R."/>
            <person name="Hildebrand F."/>
            <person name="Pallen M.J."/>
        </authorList>
    </citation>
    <scope>NUCLEOTIDE SEQUENCE</scope>
    <source>
        <strain evidence="1">ChiHjej13B12-4958</strain>
    </source>
</reference>
<dbReference type="EMBL" id="DWVP01000001">
    <property type="protein sequence ID" value="HJC84111.1"/>
    <property type="molecule type" value="Genomic_DNA"/>
</dbReference>
<evidence type="ECO:0008006" key="3">
    <source>
        <dbReference type="Google" id="ProtNLM"/>
    </source>
</evidence>
<evidence type="ECO:0000313" key="2">
    <source>
        <dbReference type="Proteomes" id="UP000823858"/>
    </source>
</evidence>
<evidence type="ECO:0000313" key="1">
    <source>
        <dbReference type="EMBL" id="HJC84111.1"/>
    </source>
</evidence>
<dbReference type="Proteomes" id="UP000823858">
    <property type="component" value="Unassembled WGS sequence"/>
</dbReference>
<dbReference type="AlphaFoldDB" id="A0A9D2QCV9"/>
<organism evidence="1 2">
    <name type="scientific">Candidatus Corynebacterium faecigallinarum</name>
    <dbReference type="NCBI Taxonomy" id="2838528"/>
    <lineage>
        <taxon>Bacteria</taxon>
        <taxon>Bacillati</taxon>
        <taxon>Actinomycetota</taxon>
        <taxon>Actinomycetes</taxon>
        <taxon>Mycobacteriales</taxon>
        <taxon>Corynebacteriaceae</taxon>
        <taxon>Corynebacterium</taxon>
    </lineage>
</organism>
<accession>A0A9D2QCV9</accession>
<proteinExistence type="predicted"/>
<name>A0A9D2QCV9_9CORY</name>
<comment type="caution">
    <text evidence="1">The sequence shown here is derived from an EMBL/GenBank/DDBJ whole genome shotgun (WGS) entry which is preliminary data.</text>
</comment>
<sequence length="360" mass="39817">MKSVLPGHTPECTPSDWYRNRISWRHSKRRSPLAGRRPLTRADLISMGTTRASIRANYTRIEYGIYLDNDSLLPETTDTGHTRRRRIPAAMLPLAHLIRHPDRIATGFGGASAYGMTYFVEEELLEFLSSPGSSPTRAPDHVLVRPTRHHPTHLFSAETLSGDFDGLRVASPGTTLSHMLRHIMETTSSDGRQWTAPDLTSLRPELSPEFIKCVQVSDSFHQALGKTRPGNPDALRVPGGADALLRAKVLGSTDVGAESPPETMLRLVVSDLASGLRSQIPVFKEDGSLLTVSDLGWEEYGVHLFYDGIHHLHRSQRDHDSKVLAALQRNGGQVIRVVAEDLKDPGAVIALRERVSEALR</sequence>
<reference evidence="1" key="2">
    <citation type="submission" date="2021-04" db="EMBL/GenBank/DDBJ databases">
        <authorList>
            <person name="Gilroy R."/>
        </authorList>
    </citation>
    <scope>NUCLEOTIDE SEQUENCE</scope>
    <source>
        <strain evidence="1">ChiHjej13B12-4958</strain>
    </source>
</reference>